<evidence type="ECO:0000313" key="4">
    <source>
        <dbReference type="Proteomes" id="UP000323732"/>
    </source>
</evidence>
<gene>
    <name evidence="2" type="ORF">FZD47_23420</name>
    <name evidence="1" type="ORF">FZD51_22595</name>
</gene>
<evidence type="ECO:0000313" key="2">
    <source>
        <dbReference type="EMBL" id="TYS58318.1"/>
    </source>
</evidence>
<organism evidence="1 3">
    <name type="scientific">Bacillus infantis</name>
    <dbReference type="NCBI Taxonomy" id="324767"/>
    <lineage>
        <taxon>Bacteria</taxon>
        <taxon>Bacillati</taxon>
        <taxon>Bacillota</taxon>
        <taxon>Bacilli</taxon>
        <taxon>Bacillales</taxon>
        <taxon>Bacillaceae</taxon>
        <taxon>Bacillus</taxon>
    </lineage>
</organism>
<dbReference type="EMBL" id="VTES01000010">
    <property type="protein sequence ID" value="TYS58318.1"/>
    <property type="molecule type" value="Genomic_DNA"/>
</dbReference>
<evidence type="ECO:0000313" key="1">
    <source>
        <dbReference type="EMBL" id="TYS42911.1"/>
    </source>
</evidence>
<dbReference type="RefSeq" id="WP_022543247.1">
    <property type="nucleotide sequence ID" value="NZ_JAHXNN010000022.1"/>
</dbReference>
<accession>A0A5D4QYD8</accession>
<reference evidence="3 4" key="1">
    <citation type="submission" date="2019-08" db="EMBL/GenBank/DDBJ databases">
        <title>Bacillus genomes from the desert of Cuatro Cienegas, Coahuila.</title>
        <authorList>
            <person name="Olmedo-Alvarez G."/>
        </authorList>
    </citation>
    <scope>NUCLEOTIDE SEQUENCE [LARGE SCALE GENOMIC DNA]</scope>
    <source>
        <strain evidence="2 4">CH37_1T</strain>
        <strain evidence="1 3">CH446_14T</strain>
    </source>
</reference>
<proteinExistence type="predicted"/>
<sequence length="83" mass="9818">MNQSLGYLRELLSNYTDRSHECRELYHKITDDLSEEDNAFVSRLTEQEAAFLNSILPPEIQHAKEELDYKRANKLNEIYELLT</sequence>
<dbReference type="Proteomes" id="UP000323732">
    <property type="component" value="Unassembled WGS sequence"/>
</dbReference>
<dbReference type="InterPro" id="IPR020255">
    <property type="entry name" value="CsgA"/>
</dbReference>
<evidence type="ECO:0000313" key="3">
    <source>
        <dbReference type="Proteomes" id="UP000322139"/>
    </source>
</evidence>
<dbReference type="EMBL" id="VTER01000015">
    <property type="protein sequence ID" value="TYS42911.1"/>
    <property type="molecule type" value="Genomic_DNA"/>
</dbReference>
<protein>
    <submittedName>
        <fullName evidence="1">Sporulation protein</fullName>
    </submittedName>
</protein>
<dbReference type="AlphaFoldDB" id="A0A5D4QYD8"/>
<name>A0A5D4QYD8_9BACI</name>
<dbReference type="Pfam" id="PF17334">
    <property type="entry name" value="CsgA"/>
    <property type="match status" value="1"/>
</dbReference>
<comment type="caution">
    <text evidence="1">The sequence shown here is derived from an EMBL/GenBank/DDBJ whole genome shotgun (WGS) entry which is preliminary data.</text>
</comment>
<dbReference type="Proteomes" id="UP000322139">
    <property type="component" value="Unassembled WGS sequence"/>
</dbReference>